<feature type="domain" description="Peptidase S49" evidence="9">
    <location>
        <begin position="409"/>
        <end position="557"/>
    </location>
</feature>
<keyword evidence="5" id="KW-0720">Serine protease</keyword>
<dbReference type="NCBIfam" id="TIGR00706">
    <property type="entry name" value="SppA_dom"/>
    <property type="match status" value="1"/>
</dbReference>
<keyword evidence="8" id="KW-0732">Signal</keyword>
<gene>
    <name evidence="10" type="ordered locus">Plabr_0403</name>
</gene>
<evidence type="ECO:0000313" key="11">
    <source>
        <dbReference type="Proteomes" id="UP000006860"/>
    </source>
</evidence>
<dbReference type="InterPro" id="IPR004634">
    <property type="entry name" value="Pept_S49_pIV"/>
</dbReference>
<dbReference type="GO" id="GO:0006465">
    <property type="term" value="P:signal peptide processing"/>
    <property type="evidence" value="ECO:0007669"/>
    <property type="project" value="InterPro"/>
</dbReference>
<dbReference type="SUPFAM" id="SSF52096">
    <property type="entry name" value="ClpP/crotonase"/>
    <property type="match status" value="2"/>
</dbReference>
<feature type="chain" id="PRO_5003260790" evidence="8">
    <location>
        <begin position="23"/>
        <end position="631"/>
    </location>
</feature>
<evidence type="ECO:0000256" key="5">
    <source>
        <dbReference type="ARBA" id="ARBA00022825"/>
    </source>
</evidence>
<dbReference type="PANTHER" id="PTHR33209">
    <property type="entry name" value="PROTEASE 4"/>
    <property type="match status" value="1"/>
</dbReference>
<dbReference type="InterPro" id="IPR002142">
    <property type="entry name" value="Peptidase_S49"/>
</dbReference>
<dbReference type="CDD" id="cd07023">
    <property type="entry name" value="S49_Sppa_N_C"/>
    <property type="match status" value="1"/>
</dbReference>
<organism evidence="10 11">
    <name type="scientific">Rubinisphaera brasiliensis (strain ATCC 49424 / DSM 5305 / JCM 21570 / IAM 15109 / NBRC 103401 / IFAM 1448)</name>
    <name type="common">Planctomyces brasiliensis</name>
    <dbReference type="NCBI Taxonomy" id="756272"/>
    <lineage>
        <taxon>Bacteria</taxon>
        <taxon>Pseudomonadati</taxon>
        <taxon>Planctomycetota</taxon>
        <taxon>Planctomycetia</taxon>
        <taxon>Planctomycetales</taxon>
        <taxon>Planctomycetaceae</taxon>
        <taxon>Rubinisphaera</taxon>
    </lineage>
</organism>
<dbReference type="InterPro" id="IPR047217">
    <property type="entry name" value="S49_SppA_67K_type_N"/>
</dbReference>
<keyword evidence="4" id="KW-0378">Hydrolase</keyword>
<comment type="similarity">
    <text evidence="2">Belongs to the peptidase S49 family.</text>
</comment>
<keyword evidence="6" id="KW-0472">Membrane</keyword>
<evidence type="ECO:0000256" key="1">
    <source>
        <dbReference type="ARBA" id="ARBA00004370"/>
    </source>
</evidence>
<evidence type="ECO:0000256" key="7">
    <source>
        <dbReference type="SAM" id="MobiDB-lite"/>
    </source>
</evidence>
<dbReference type="EMBL" id="CP002546">
    <property type="protein sequence ID" value="ADY58030.1"/>
    <property type="molecule type" value="Genomic_DNA"/>
</dbReference>
<sequence>MKLAHLLIIPVTLALLASPLTAEESQRRPGGANAAQESGSAAAKAKTASSSNEKEEDKASEESEPAEKQSIQFAEIKLSGLMPEGPSLPGLFGEVTESLNKIEERLEKATNDDGIQGVVLKIDNPIVKLGTIHEIRHAIAKVRKAGKKVHAQLETAMLSDLLIASACDEITMPESGMLLITGLRAEVGFYKNLLDKLEIEADILRVGKFKSAAEPYTRTEMSPEFRQELEELLDDQYGYIVKTLAESRGLTEQQVTDAIDSGPHSAETAVKVGLIDAVRYPTDLEQAVLEGKDNAEFELVQKYGKKKVDTDFEGFTGMMKLMNLMMGVEPGTKKSRKPQVAVIYATGAIMPGRGTSGPFGEDVIGAESMVDTIRKANENDRVKAIVLRVNSPGGSALASDLIWKALEEVDKPFVVSMGDVAGSGGYYISMGADYIFVEPGTITGSIGVVGGKLAFEGLFNKLGITTSVVSRGKNSGALSATVPFSESERKAMQKMMNEVYEIFTRKAAEGRDMELARLKELAGGRIYSGERAVEIGLVDEVGTLEKAIAKAAELADLEVNDVEKLLLPKPTSPFEQLFGPIDAQTRLQTQTGLEAYVPQELLQTVKQALLIERLTGTDPRLLLIPYQLEIK</sequence>
<comment type="subcellular location">
    <subcellularLocation>
        <location evidence="1">Membrane</location>
    </subcellularLocation>
</comment>
<name>F0SRG9_RUBBR</name>
<feature type="region of interest" description="Disordered" evidence="7">
    <location>
        <begin position="21"/>
        <end position="69"/>
    </location>
</feature>
<dbReference type="Pfam" id="PF01343">
    <property type="entry name" value="Peptidase_S49"/>
    <property type="match status" value="2"/>
</dbReference>
<feature type="compositionally biased region" description="Basic and acidic residues" evidence="7">
    <location>
        <begin position="52"/>
        <end position="67"/>
    </location>
</feature>
<feature type="compositionally biased region" description="Low complexity" evidence="7">
    <location>
        <begin position="30"/>
        <end position="51"/>
    </location>
</feature>
<dbReference type="PANTHER" id="PTHR33209:SF1">
    <property type="entry name" value="PEPTIDASE S49 DOMAIN-CONTAINING PROTEIN"/>
    <property type="match status" value="1"/>
</dbReference>
<dbReference type="Proteomes" id="UP000006860">
    <property type="component" value="Chromosome"/>
</dbReference>
<evidence type="ECO:0000256" key="6">
    <source>
        <dbReference type="ARBA" id="ARBA00023136"/>
    </source>
</evidence>
<proteinExistence type="inferred from homology"/>
<evidence type="ECO:0000256" key="2">
    <source>
        <dbReference type="ARBA" id="ARBA00008683"/>
    </source>
</evidence>
<dbReference type="eggNOG" id="COG0616">
    <property type="taxonomic scope" value="Bacteria"/>
</dbReference>
<dbReference type="STRING" id="756272.Plabr_0403"/>
<keyword evidence="11" id="KW-1185">Reference proteome</keyword>
<dbReference type="NCBIfam" id="TIGR00705">
    <property type="entry name" value="SppA_67K"/>
    <property type="match status" value="1"/>
</dbReference>
<evidence type="ECO:0000259" key="9">
    <source>
        <dbReference type="Pfam" id="PF01343"/>
    </source>
</evidence>
<dbReference type="KEGG" id="pbs:Plabr_0403"/>
<dbReference type="OrthoDB" id="9764363at2"/>
<evidence type="ECO:0000256" key="8">
    <source>
        <dbReference type="SAM" id="SignalP"/>
    </source>
</evidence>
<keyword evidence="3" id="KW-0645">Protease</keyword>
<dbReference type="GO" id="GO:0008236">
    <property type="term" value="F:serine-type peptidase activity"/>
    <property type="evidence" value="ECO:0007669"/>
    <property type="project" value="UniProtKB-KW"/>
</dbReference>
<feature type="domain" description="Peptidase S49" evidence="9">
    <location>
        <begin position="143"/>
        <end position="287"/>
    </location>
</feature>
<dbReference type="InterPro" id="IPR047272">
    <property type="entry name" value="S49_SppA_C"/>
</dbReference>
<evidence type="ECO:0000313" key="10">
    <source>
        <dbReference type="EMBL" id="ADY58030.1"/>
    </source>
</evidence>
<protein>
    <submittedName>
        <fullName evidence="10">Signal peptide peptidase SppA, 36K type</fullName>
    </submittedName>
</protein>
<evidence type="ECO:0000256" key="3">
    <source>
        <dbReference type="ARBA" id="ARBA00022670"/>
    </source>
</evidence>
<dbReference type="InterPro" id="IPR029045">
    <property type="entry name" value="ClpP/crotonase-like_dom_sf"/>
</dbReference>
<feature type="signal peptide" evidence="8">
    <location>
        <begin position="1"/>
        <end position="22"/>
    </location>
</feature>
<evidence type="ECO:0000256" key="4">
    <source>
        <dbReference type="ARBA" id="ARBA00022801"/>
    </source>
</evidence>
<dbReference type="GO" id="GO:0016020">
    <property type="term" value="C:membrane"/>
    <property type="evidence" value="ECO:0007669"/>
    <property type="project" value="UniProtKB-SubCell"/>
</dbReference>
<dbReference type="CDD" id="cd07018">
    <property type="entry name" value="S49_SppA_67K_type"/>
    <property type="match status" value="1"/>
</dbReference>
<dbReference type="HOGENOM" id="CLU_008856_1_0_0"/>
<dbReference type="InterPro" id="IPR004635">
    <property type="entry name" value="Pept_S49_SppA"/>
</dbReference>
<dbReference type="RefSeq" id="WP_013626774.1">
    <property type="nucleotide sequence ID" value="NC_015174.1"/>
</dbReference>
<accession>F0SRG9</accession>
<dbReference type="AlphaFoldDB" id="F0SRG9"/>
<dbReference type="Gene3D" id="3.90.226.10">
    <property type="entry name" value="2-enoyl-CoA Hydratase, Chain A, domain 1"/>
    <property type="match status" value="4"/>
</dbReference>
<reference evidence="11" key="1">
    <citation type="submission" date="2011-02" db="EMBL/GenBank/DDBJ databases">
        <title>The complete genome of Planctomyces brasiliensis DSM 5305.</title>
        <authorList>
            <person name="Lucas S."/>
            <person name="Copeland A."/>
            <person name="Lapidus A."/>
            <person name="Bruce D."/>
            <person name="Goodwin L."/>
            <person name="Pitluck S."/>
            <person name="Kyrpides N."/>
            <person name="Mavromatis K."/>
            <person name="Pagani I."/>
            <person name="Ivanova N."/>
            <person name="Ovchinnikova G."/>
            <person name="Lu M."/>
            <person name="Detter J.C."/>
            <person name="Han C."/>
            <person name="Land M."/>
            <person name="Hauser L."/>
            <person name="Markowitz V."/>
            <person name="Cheng J.-F."/>
            <person name="Hugenholtz P."/>
            <person name="Woyke T."/>
            <person name="Wu D."/>
            <person name="Tindall B."/>
            <person name="Pomrenke H.G."/>
            <person name="Brambilla E."/>
            <person name="Klenk H.-P."/>
            <person name="Eisen J.A."/>
        </authorList>
    </citation>
    <scope>NUCLEOTIDE SEQUENCE [LARGE SCALE GENOMIC DNA]</scope>
    <source>
        <strain evidence="11">ATCC 49424 / DSM 5305 / JCM 21570 / NBRC 103401 / IFAM 1448</strain>
    </source>
</reference>